<keyword evidence="3" id="KW-1185">Reference proteome</keyword>
<feature type="domain" description="F-box" evidence="1">
    <location>
        <begin position="47"/>
        <end position="100"/>
    </location>
</feature>
<name>A0A8H5FM91_9AGAR</name>
<dbReference type="SUPFAM" id="SSF52047">
    <property type="entry name" value="RNI-like"/>
    <property type="match status" value="1"/>
</dbReference>
<dbReference type="InterPro" id="IPR001810">
    <property type="entry name" value="F-box_dom"/>
</dbReference>
<dbReference type="Pfam" id="PF12937">
    <property type="entry name" value="F-box-like"/>
    <property type="match status" value="1"/>
</dbReference>
<dbReference type="PANTHER" id="PTHR38926">
    <property type="entry name" value="F-BOX DOMAIN CONTAINING PROTEIN, EXPRESSED"/>
    <property type="match status" value="1"/>
</dbReference>
<dbReference type="InterPro" id="IPR036047">
    <property type="entry name" value="F-box-like_dom_sf"/>
</dbReference>
<dbReference type="Proteomes" id="UP000541558">
    <property type="component" value="Unassembled WGS sequence"/>
</dbReference>
<protein>
    <recommendedName>
        <fullName evidence="1">F-box domain-containing protein</fullName>
    </recommendedName>
</protein>
<dbReference type="PROSITE" id="PS50181">
    <property type="entry name" value="FBOX"/>
    <property type="match status" value="1"/>
</dbReference>
<dbReference type="EMBL" id="JAACJK010000001">
    <property type="protein sequence ID" value="KAF5341936.1"/>
    <property type="molecule type" value="Genomic_DNA"/>
</dbReference>
<dbReference type="InterPro" id="IPR032675">
    <property type="entry name" value="LRR_dom_sf"/>
</dbReference>
<organism evidence="2 3">
    <name type="scientific">Ephemerocybe angulata</name>
    <dbReference type="NCBI Taxonomy" id="980116"/>
    <lineage>
        <taxon>Eukaryota</taxon>
        <taxon>Fungi</taxon>
        <taxon>Dikarya</taxon>
        <taxon>Basidiomycota</taxon>
        <taxon>Agaricomycotina</taxon>
        <taxon>Agaricomycetes</taxon>
        <taxon>Agaricomycetidae</taxon>
        <taxon>Agaricales</taxon>
        <taxon>Agaricineae</taxon>
        <taxon>Psathyrellaceae</taxon>
        <taxon>Ephemerocybe</taxon>
    </lineage>
</organism>
<reference evidence="2 3" key="1">
    <citation type="journal article" date="2020" name="ISME J.">
        <title>Uncovering the hidden diversity of litter-decomposition mechanisms in mushroom-forming fungi.</title>
        <authorList>
            <person name="Floudas D."/>
            <person name="Bentzer J."/>
            <person name="Ahren D."/>
            <person name="Johansson T."/>
            <person name="Persson P."/>
            <person name="Tunlid A."/>
        </authorList>
    </citation>
    <scope>NUCLEOTIDE SEQUENCE [LARGE SCALE GENOMIC DNA]</scope>
    <source>
        <strain evidence="2 3">CBS 175.51</strain>
    </source>
</reference>
<dbReference type="Gene3D" id="1.20.1280.50">
    <property type="match status" value="1"/>
</dbReference>
<evidence type="ECO:0000313" key="2">
    <source>
        <dbReference type="EMBL" id="KAF5341936.1"/>
    </source>
</evidence>
<evidence type="ECO:0000259" key="1">
    <source>
        <dbReference type="PROSITE" id="PS50181"/>
    </source>
</evidence>
<dbReference type="PANTHER" id="PTHR38926:SF72">
    <property type="entry name" value="IM:7136021-RELATED"/>
    <property type="match status" value="1"/>
</dbReference>
<dbReference type="AlphaFoldDB" id="A0A8H5FM91"/>
<gene>
    <name evidence="2" type="ORF">D9611_001273</name>
</gene>
<dbReference type="Gene3D" id="3.80.10.10">
    <property type="entry name" value="Ribonuclease Inhibitor"/>
    <property type="match status" value="1"/>
</dbReference>
<proteinExistence type="predicted"/>
<dbReference type="SUPFAM" id="SSF81383">
    <property type="entry name" value="F-box domain"/>
    <property type="match status" value="1"/>
</dbReference>
<evidence type="ECO:0000313" key="3">
    <source>
        <dbReference type="Proteomes" id="UP000541558"/>
    </source>
</evidence>
<sequence length="568" mass="64182">MLWSFATQKIFGENGKVPVQEHRDLVQNRVSELESEIRALKNFHNTLSPINQLPAEILSNIFLQVSSVTREDSLFWIQLSHVCQHWRDVALDCAALWSDVSFFNHGLFAATMLSRSKNAPLTMKFDEIEVQNRQLAVLLKIADQRHRLRSLTLQKFGDFPLRPLLSEITAAPILEELRLCGNADSCLVPPFLEGGAPSLKHLQISGCHLKKWAHLPLGAEMRTLDLEFQTGITKSGKTPSRQDLFDSLQAMPLLRKLRLAGVLPGGIHHEPLPATFQPIPCPNLQTLEIVSGPRQMIDFFQKLRLPSLKEICISFSNRIVYKAELLEEFLGSLRELWSDVVEGGFRTLRLCHLSHDEGSNRSLWFEFNPPTGSSRKEPYTLILANMTHPNIVQAMSIIKRCWDASKLRVLDLLMRDKTLREVDWISAFGDLPEIRYIMLDDAIAVDHLSDALLNQVDSGTEPSSFIALHTVILEECFVEQGPLRRLAEGLKTRSTRRPHGLASMRVTRSMQGRLGPLNPLRIHGIDCWGINKEEFGTLMNDIPPEVEIVWDSGRTGSGFVEGCVTTWT</sequence>
<comment type="caution">
    <text evidence="2">The sequence shown here is derived from an EMBL/GenBank/DDBJ whole genome shotgun (WGS) entry which is preliminary data.</text>
</comment>
<accession>A0A8H5FM91</accession>
<dbReference type="OrthoDB" id="2820254at2759"/>